<comment type="caution">
    <text evidence="1">The sequence shown here is derived from an EMBL/GenBank/DDBJ whole genome shotgun (WGS) entry which is preliminary data.</text>
</comment>
<gene>
    <name evidence="1" type="ORF">R1flu_028716</name>
</gene>
<dbReference type="AlphaFoldDB" id="A0ABD1XN48"/>
<proteinExistence type="predicted"/>
<protein>
    <submittedName>
        <fullName evidence="1">Uncharacterized protein</fullName>
    </submittedName>
</protein>
<accession>A0ABD1XN48</accession>
<keyword evidence="2" id="KW-1185">Reference proteome</keyword>
<dbReference type="EMBL" id="JBHFFA010000008">
    <property type="protein sequence ID" value="KAL2610143.1"/>
    <property type="molecule type" value="Genomic_DNA"/>
</dbReference>
<organism evidence="1 2">
    <name type="scientific">Riccia fluitans</name>
    <dbReference type="NCBI Taxonomy" id="41844"/>
    <lineage>
        <taxon>Eukaryota</taxon>
        <taxon>Viridiplantae</taxon>
        <taxon>Streptophyta</taxon>
        <taxon>Embryophyta</taxon>
        <taxon>Marchantiophyta</taxon>
        <taxon>Marchantiopsida</taxon>
        <taxon>Marchantiidae</taxon>
        <taxon>Marchantiales</taxon>
        <taxon>Ricciaceae</taxon>
        <taxon>Riccia</taxon>
    </lineage>
</organism>
<reference evidence="1 2" key="1">
    <citation type="submission" date="2024-09" db="EMBL/GenBank/DDBJ databases">
        <title>Chromosome-scale assembly of Riccia fluitans.</title>
        <authorList>
            <person name="Paukszto L."/>
            <person name="Sawicki J."/>
            <person name="Karawczyk K."/>
            <person name="Piernik-Szablinska J."/>
            <person name="Szczecinska M."/>
            <person name="Mazdziarz M."/>
        </authorList>
    </citation>
    <scope>NUCLEOTIDE SEQUENCE [LARGE SCALE GENOMIC DNA]</scope>
    <source>
        <strain evidence="1">Rf_01</strain>
        <tissue evidence="1">Aerial parts of the thallus</tissue>
    </source>
</reference>
<evidence type="ECO:0000313" key="2">
    <source>
        <dbReference type="Proteomes" id="UP001605036"/>
    </source>
</evidence>
<name>A0ABD1XN48_9MARC</name>
<dbReference type="Proteomes" id="UP001605036">
    <property type="component" value="Unassembled WGS sequence"/>
</dbReference>
<sequence length="125" mass="13946">MPRRCVPPTNDQTTPEALVCSFYRENTSSNNEHENGALERRGQRLLDSVAASGNKNSSLQELSPWLLNCGVAKAAGYSDIRGHCNMDGFDWRTGEPPVPLELIEGRKAEVAGEQRWDRVLGFRML</sequence>
<evidence type="ECO:0000313" key="1">
    <source>
        <dbReference type="EMBL" id="KAL2610143.1"/>
    </source>
</evidence>